<protein>
    <submittedName>
        <fullName evidence="2">MEDS domain-containing protein</fullName>
    </submittedName>
</protein>
<dbReference type="Pfam" id="PF14417">
    <property type="entry name" value="MEDS"/>
    <property type="match status" value="1"/>
</dbReference>
<dbReference type="RefSeq" id="WP_341985344.1">
    <property type="nucleotide sequence ID" value="NZ_JBBYAF010000036.1"/>
</dbReference>
<accession>A0ABU9KG49</accession>
<evidence type="ECO:0000259" key="1">
    <source>
        <dbReference type="Pfam" id="PF14417"/>
    </source>
</evidence>
<evidence type="ECO:0000313" key="2">
    <source>
        <dbReference type="EMBL" id="MEL3973833.1"/>
    </source>
</evidence>
<dbReference type="EMBL" id="JBBYAF010000036">
    <property type="protein sequence ID" value="MEL3973833.1"/>
    <property type="molecule type" value="Genomic_DNA"/>
</dbReference>
<comment type="caution">
    <text evidence="2">The sequence shown here is derived from an EMBL/GenBank/DDBJ whole genome shotgun (WGS) entry which is preliminary data.</text>
</comment>
<feature type="domain" description="MEDS" evidence="1">
    <location>
        <begin position="12"/>
        <end position="166"/>
    </location>
</feature>
<gene>
    <name evidence="2" type="ORF">AAEO50_16230</name>
</gene>
<reference evidence="2 3" key="1">
    <citation type="submission" date="2024-04" db="EMBL/GenBank/DDBJ databases">
        <title>Bacillus oryzaecorticis sp. nov., a moderately halophilic bacterium isolated from rice husks.</title>
        <authorList>
            <person name="Zhu H.-S."/>
        </authorList>
    </citation>
    <scope>NUCLEOTIDE SEQUENCE [LARGE SCALE GENOMIC DNA]</scope>
    <source>
        <strain evidence="2 3">ZC255</strain>
    </source>
</reference>
<dbReference type="Proteomes" id="UP001389717">
    <property type="component" value="Unassembled WGS sequence"/>
</dbReference>
<evidence type="ECO:0000313" key="3">
    <source>
        <dbReference type="Proteomes" id="UP001389717"/>
    </source>
</evidence>
<dbReference type="InterPro" id="IPR025847">
    <property type="entry name" value="MEDS_domain"/>
</dbReference>
<proteinExistence type="predicted"/>
<organism evidence="2 3">
    <name type="scientific">Rossellomorea oryzaecorticis</name>
    <dbReference type="NCBI Taxonomy" id="1396505"/>
    <lineage>
        <taxon>Bacteria</taxon>
        <taxon>Bacillati</taxon>
        <taxon>Bacillota</taxon>
        <taxon>Bacilli</taxon>
        <taxon>Bacillales</taxon>
        <taxon>Bacillaceae</taxon>
        <taxon>Rossellomorea</taxon>
    </lineage>
</organism>
<keyword evidence="3" id="KW-1185">Reference proteome</keyword>
<name>A0ABU9KG49_9BACI</name>
<sequence>MKSEIMNQSTCTHVLYSYENGEHYIKNAISYITDGIEAGDSIILIENERNLKVLFKQLESRLTNDQLEKINVISNFEFYLARGSYHAPAILEQMRKTITPYLESDTPFRSWANVEWGLLEDPSQTVDWFEKETDKAVHEYGLKVVCAYEAARMPDCLQSILEKSHPYIMTDDNFYKSYTYDPSHLAVNKVIDSK</sequence>